<evidence type="ECO:0000256" key="6">
    <source>
        <dbReference type="ARBA" id="ARBA00023295"/>
    </source>
</evidence>
<dbReference type="Gene3D" id="2.60.120.260">
    <property type="entry name" value="Galactose-binding domain-like"/>
    <property type="match status" value="2"/>
</dbReference>
<dbReference type="GO" id="GO:0045493">
    <property type="term" value="P:xylan catabolic process"/>
    <property type="evidence" value="ECO:0007669"/>
    <property type="project" value="UniProtKB-KW"/>
</dbReference>
<dbReference type="Gene3D" id="2.60.40.680">
    <property type="match status" value="1"/>
</dbReference>
<dbReference type="SMART" id="SM00635">
    <property type="entry name" value="BID_2"/>
    <property type="match status" value="1"/>
</dbReference>
<evidence type="ECO:0000256" key="7">
    <source>
        <dbReference type="PIRSR" id="PIRSR606710-2"/>
    </source>
</evidence>
<dbReference type="InterPro" id="IPR002105">
    <property type="entry name" value="Dockerin_1_rpt"/>
</dbReference>
<feature type="domain" description="CBM6" evidence="9">
    <location>
        <begin position="392"/>
        <end position="524"/>
    </location>
</feature>
<dbReference type="InterPro" id="IPR006584">
    <property type="entry name" value="Cellulose-bd_IV"/>
</dbReference>
<dbReference type="Gene3D" id="2.115.10.20">
    <property type="entry name" value="Glycosyl hydrolase domain, family 43"/>
    <property type="match status" value="1"/>
</dbReference>
<dbReference type="SUPFAM" id="SSF49373">
    <property type="entry name" value="Invasin/intimin cell-adhesion fragments"/>
    <property type="match status" value="1"/>
</dbReference>
<evidence type="ECO:0000256" key="2">
    <source>
        <dbReference type="ARBA" id="ARBA00022651"/>
    </source>
</evidence>
<evidence type="ECO:0000259" key="9">
    <source>
        <dbReference type="PROSITE" id="PS51175"/>
    </source>
</evidence>
<dbReference type="PANTHER" id="PTHR43772">
    <property type="entry name" value="ENDO-1,4-BETA-XYLANASE"/>
    <property type="match status" value="1"/>
</dbReference>
<reference evidence="11 12" key="1">
    <citation type="submission" date="2020-08" db="EMBL/GenBank/DDBJ databases">
        <title>Genomic Encyclopedia of Type Strains, Phase III (KMG-III): the genomes of soil and plant-associated and newly described type strains.</title>
        <authorList>
            <person name="Whitman W."/>
        </authorList>
    </citation>
    <scope>NUCLEOTIDE SEQUENCE [LARGE SCALE GENOMIC DNA]</scope>
    <source>
        <strain evidence="11 12">CECT 5862</strain>
    </source>
</reference>
<dbReference type="PANTHER" id="PTHR43772:SF2">
    <property type="entry name" value="PUTATIVE (AFU_ORTHOLOGUE AFUA_2G04480)-RELATED"/>
    <property type="match status" value="1"/>
</dbReference>
<accession>A0A7W5ATV0</accession>
<keyword evidence="2" id="KW-0624">Polysaccharide degradation</keyword>
<dbReference type="SUPFAM" id="SSF63446">
    <property type="entry name" value="Type I dockerin domain"/>
    <property type="match status" value="1"/>
</dbReference>
<gene>
    <name evidence="11" type="ORF">FHS18_000079</name>
</gene>
<keyword evidence="4" id="KW-0378">Hydrolase</keyword>
<dbReference type="InterPro" id="IPR023296">
    <property type="entry name" value="Glyco_hydro_beta-prop_sf"/>
</dbReference>
<keyword evidence="6" id="KW-0326">Glycosidase</keyword>
<dbReference type="Gene3D" id="1.20.1270.90">
    <property type="entry name" value="AF1782-like"/>
    <property type="match status" value="1"/>
</dbReference>
<dbReference type="InterPro" id="IPR006710">
    <property type="entry name" value="Glyco_hydro_43"/>
</dbReference>
<keyword evidence="12" id="KW-1185">Reference proteome</keyword>
<dbReference type="Proteomes" id="UP000570361">
    <property type="component" value="Unassembled WGS sequence"/>
</dbReference>
<evidence type="ECO:0000256" key="1">
    <source>
        <dbReference type="ARBA" id="ARBA00009865"/>
    </source>
</evidence>
<evidence type="ECO:0000256" key="5">
    <source>
        <dbReference type="ARBA" id="ARBA00023277"/>
    </source>
</evidence>
<feature type="site" description="Important for catalytic activity, responsible for pKa modulation of the active site Glu and correct orientation of both the proton donor and substrate" evidence="7">
    <location>
        <position position="191"/>
    </location>
</feature>
<dbReference type="Pfam" id="PF03422">
    <property type="entry name" value="CBM_6"/>
    <property type="match status" value="1"/>
</dbReference>
<dbReference type="InterPro" id="IPR003343">
    <property type="entry name" value="Big_2"/>
</dbReference>
<dbReference type="PROSITE" id="PS51175">
    <property type="entry name" value="CBM6"/>
    <property type="match status" value="1"/>
</dbReference>
<evidence type="ECO:0000259" key="10">
    <source>
        <dbReference type="PROSITE" id="PS51766"/>
    </source>
</evidence>
<dbReference type="InterPro" id="IPR018247">
    <property type="entry name" value="EF_Hand_1_Ca_BS"/>
</dbReference>
<dbReference type="CDD" id="cd04084">
    <property type="entry name" value="CBM6_xylanase-like"/>
    <property type="match status" value="1"/>
</dbReference>
<dbReference type="Gene3D" id="2.60.40.1080">
    <property type="match status" value="2"/>
</dbReference>
<dbReference type="GO" id="GO:0004553">
    <property type="term" value="F:hydrolase activity, hydrolyzing O-glycosyl compounds"/>
    <property type="evidence" value="ECO:0007669"/>
    <property type="project" value="InterPro"/>
</dbReference>
<organism evidence="11 12">
    <name type="scientific">Paenibacillus phyllosphaerae</name>
    <dbReference type="NCBI Taxonomy" id="274593"/>
    <lineage>
        <taxon>Bacteria</taxon>
        <taxon>Bacillati</taxon>
        <taxon>Bacillota</taxon>
        <taxon>Bacilli</taxon>
        <taxon>Bacillales</taxon>
        <taxon>Paenibacillaceae</taxon>
        <taxon>Paenibacillus</taxon>
    </lineage>
</organism>
<dbReference type="Gene3D" id="1.10.1330.10">
    <property type="entry name" value="Dockerin domain"/>
    <property type="match status" value="1"/>
</dbReference>
<dbReference type="PROSITE" id="PS51766">
    <property type="entry name" value="DOCKERIN"/>
    <property type="match status" value="1"/>
</dbReference>
<dbReference type="CDD" id="cd08547">
    <property type="entry name" value="Type_II_cohesin"/>
    <property type="match status" value="1"/>
</dbReference>
<evidence type="ECO:0000256" key="3">
    <source>
        <dbReference type="ARBA" id="ARBA00022729"/>
    </source>
</evidence>
<evidence type="ECO:0000256" key="4">
    <source>
        <dbReference type="ARBA" id="ARBA00022801"/>
    </source>
</evidence>
<dbReference type="SMART" id="SM00606">
    <property type="entry name" value="CBD_IV"/>
    <property type="match status" value="1"/>
</dbReference>
<dbReference type="InterPro" id="IPR005084">
    <property type="entry name" value="CBM6"/>
</dbReference>
<feature type="chain" id="PRO_5039723858" description="Arabinoxylan arabinofuranohydrolase" evidence="8">
    <location>
        <begin position="25"/>
        <end position="1163"/>
    </location>
</feature>
<dbReference type="Pfam" id="PF00404">
    <property type="entry name" value="Dockerin_1"/>
    <property type="match status" value="1"/>
</dbReference>
<name>A0A7W5ATV0_9BACL</name>
<evidence type="ECO:0000256" key="8">
    <source>
        <dbReference type="SAM" id="SignalP"/>
    </source>
</evidence>
<dbReference type="SUPFAM" id="SSF75005">
    <property type="entry name" value="Arabinanase/levansucrase/invertase"/>
    <property type="match status" value="1"/>
</dbReference>
<dbReference type="GO" id="GO:0030246">
    <property type="term" value="F:carbohydrate binding"/>
    <property type="evidence" value="ECO:0007669"/>
    <property type="project" value="InterPro"/>
</dbReference>
<dbReference type="InterPro" id="IPR008965">
    <property type="entry name" value="CBM2/CBM3_carb-bd_dom_sf"/>
</dbReference>
<keyword evidence="3 8" id="KW-0732">Signal</keyword>
<dbReference type="InterPro" id="IPR008964">
    <property type="entry name" value="Invasin/intimin_cell_adhesion"/>
</dbReference>
<dbReference type="SUPFAM" id="SSF49384">
    <property type="entry name" value="Carbohydrate-binding domain"/>
    <property type="match status" value="1"/>
</dbReference>
<dbReference type="InterPro" id="IPR052176">
    <property type="entry name" value="Glycosyl_Hydrlase_43_Enz"/>
</dbReference>
<evidence type="ECO:0000313" key="12">
    <source>
        <dbReference type="Proteomes" id="UP000570361"/>
    </source>
</evidence>
<dbReference type="EMBL" id="JACHXK010000001">
    <property type="protein sequence ID" value="MBB3108051.1"/>
    <property type="molecule type" value="Genomic_DNA"/>
</dbReference>
<feature type="signal peptide" evidence="8">
    <location>
        <begin position="1"/>
        <end position="24"/>
    </location>
</feature>
<keyword evidence="5" id="KW-0119">Carbohydrate metabolism</keyword>
<comment type="caution">
    <text evidence="11">The sequence shown here is derived from an EMBL/GenBank/DDBJ whole genome shotgun (WGS) entry which is preliminary data.</text>
</comment>
<feature type="domain" description="Dockerin" evidence="10">
    <location>
        <begin position="1101"/>
        <end position="1163"/>
    </location>
</feature>
<dbReference type="InterPro" id="IPR016134">
    <property type="entry name" value="Dockerin_dom"/>
</dbReference>
<evidence type="ECO:0000313" key="11">
    <source>
        <dbReference type="EMBL" id="MBB3108051.1"/>
    </source>
</evidence>
<evidence type="ECO:0008006" key="13">
    <source>
        <dbReference type="Google" id="ProtNLM"/>
    </source>
</evidence>
<dbReference type="CDD" id="cd14254">
    <property type="entry name" value="Dockerin_II"/>
    <property type="match status" value="1"/>
</dbReference>
<proteinExistence type="inferred from homology"/>
<dbReference type="AlphaFoldDB" id="A0A7W5ATV0"/>
<dbReference type="PROSITE" id="PS00018">
    <property type="entry name" value="EF_HAND_1"/>
    <property type="match status" value="1"/>
</dbReference>
<dbReference type="CDD" id="cd09003">
    <property type="entry name" value="GH43_XynD-like"/>
    <property type="match status" value="1"/>
</dbReference>
<dbReference type="InterPro" id="IPR036439">
    <property type="entry name" value="Dockerin_dom_sf"/>
</dbReference>
<dbReference type="InterPro" id="IPR008979">
    <property type="entry name" value="Galactose-bd-like_sf"/>
</dbReference>
<protein>
    <recommendedName>
        <fullName evidence="13">Arabinoxylan arabinofuranohydrolase</fullName>
    </recommendedName>
</protein>
<keyword evidence="2" id="KW-0858">Xylan degradation</keyword>
<dbReference type="Pfam" id="PF04616">
    <property type="entry name" value="Glyco_hydro_43"/>
    <property type="match status" value="1"/>
</dbReference>
<dbReference type="SUPFAM" id="SSF49785">
    <property type="entry name" value="Galactose-binding domain-like"/>
    <property type="match status" value="1"/>
</dbReference>
<sequence>MKTWKKLMAVTMAATLTVLSSPIAAVQTYAAEAAAITPAIAKTPERGNPLISHKFGADPSAMVYNGRVYIYMTNDILEYNADGTVKDNTYGRINKITVISSADMVNWTDHGEIPVAGSQGAAKWANNSWAPAAAHKTIDGKEKFFLYFADSANGIGVLTADSPIGPFTDPIGKPLVSRSTPGASDVTWLFDPAVLVDDDGSGYLYFGGGVPAGKESDPGTARVAKLGADMISLDLTASNGVVKPINPPWLFEDSGINKYNGKYYYSYCTNFSGSHPADIPTGTIAYMVSDNPMGPFTYVKTILPNPAAFFGVGGNNHHAMFEFNDQWYITYHAQTLAKAMAESGTYPQMGGQPHGYRNAHVNKVSFDANGVIQNITGDYTGVPQVNNVDPYTRVEAETIGWNGGIATESTTEPGGMVDSINLSVSSIQDGDWTAVSNVDFGTAGAGTFTANVASGSIGSRIELRLDSADGPLVGTLPVANTGGETDYQSKTTSVSGASGIHDLYMVYRGASAGNLFKIDHWQFGQKREAHELVAINASIDKQKIDIVSGTNQASIQATAVYADGTSEDVTAQAVVTPAQSGIVSVNNGIVTGVGYGSTSMNVSYGGKSDTLHLLVKDLNSELTVKKITVDNASFALEAGRTAAFKVTAEYMDGHTEDVTKTATYTNANPEVADVANGTITAKASGTAQVTVRYKGTLGEAVTAQLSVTVNTPSIVAIEAETAAENTENAYVSGTINGHTWSLVDGQSTKAMLFGPDTGFAMSGTDAATLASGSKLGYKINVPAAGTYNVWILAKSVDYNSDSIHVGLDNQYKFTANGIEGVSGGQFKWVNLSNGGSAVVGGAALTIPAGVHELNFWGREDGLTIDRIYLTTSNSAADPVWPPVQQPGPTASLSAAASVKPGASFAVSVKLDHMIQNVYAEDITLSYDPDKFEYVSAEGANDNIQVVGEDTKTAGQVRLIAANIGSVSGTSTPVLNVTFKVKDGVHDTTGTIAATQALLGVTAAGTEIEAALGSASIAVGSVEVVVDKTALTTAITNAQSLYDAAVVGTQPGQYPQAAKDALGAAIEAAKAVKDKANATQSEVDNAVTALGSAVDTFKAAVVKPASADLNQDGRYSVGDLAMVASHYGKDSGSADWTTAKAADMNNDGKIDIVDLAYVATKILQ</sequence>
<comment type="similarity">
    <text evidence="1">Belongs to the glycosyl hydrolase 43 family.</text>
</comment>